<evidence type="ECO:0000313" key="1">
    <source>
        <dbReference type="EMBL" id="PXY18521.1"/>
    </source>
</evidence>
<protein>
    <submittedName>
        <fullName evidence="1">Uncharacterized protein</fullName>
    </submittedName>
</protein>
<dbReference type="AlphaFoldDB" id="A0A318LYT0"/>
<evidence type="ECO:0000313" key="2">
    <source>
        <dbReference type="Proteomes" id="UP000247892"/>
    </source>
</evidence>
<proteinExistence type="predicted"/>
<dbReference type="InterPro" id="IPR000415">
    <property type="entry name" value="Nitroreductase-like"/>
</dbReference>
<dbReference type="Proteomes" id="UP000247892">
    <property type="component" value="Unassembled WGS sequence"/>
</dbReference>
<reference evidence="1 2" key="1">
    <citation type="submission" date="2016-07" db="EMBL/GenBank/DDBJ databases">
        <title>Draft genome sequence of Prauserella sp. YIM 121212, isolated from alkaline soil.</title>
        <authorList>
            <person name="Ruckert C."/>
            <person name="Albersmeier A."/>
            <person name="Jiang C.-L."/>
            <person name="Jiang Y."/>
            <person name="Kalinowski J."/>
            <person name="Schneider O."/>
            <person name="Winkler A."/>
            <person name="Zotchev S.B."/>
        </authorList>
    </citation>
    <scope>NUCLEOTIDE SEQUENCE [LARGE SCALE GENOMIC DNA]</scope>
    <source>
        <strain evidence="1 2">YIM 121212</strain>
    </source>
</reference>
<keyword evidence="2" id="KW-1185">Reference proteome</keyword>
<accession>A0A318LYT0</accession>
<sequence length="323" mass="35006">MAPGPRVNPWQKAGAAPVAVPERLRSLFDGLWHSPGYHHLPDGTATSIRQRPVPSAGAAYPVHSHLVVGSAGLDGLDPGRYLFDHESGNLLRRVGWDNERSRPATAQTTLVLTVQPGRSFGRYRHRAWPLWIADVAYAQTAVEFLVTERLRTSTGPGPRLRALLGVPRAACAQPWLNRGLVPEIPLAAVELPPSWTVDVGRSHALATRRSPALSEFEQATGRRPDPRAVEVARLSGQAWVLGADRVETWSVPAQAPARDIAEAVWQAHRRAASLCYEGVLSGRWRSRPVSGIAAGHGRWITHALAMLPSNGHGHTNDAQEAAA</sequence>
<name>A0A318LYT0_9PSEU</name>
<dbReference type="GO" id="GO:0016491">
    <property type="term" value="F:oxidoreductase activity"/>
    <property type="evidence" value="ECO:0007669"/>
    <property type="project" value="InterPro"/>
</dbReference>
<dbReference type="RefSeq" id="WP_110343525.1">
    <property type="nucleotide sequence ID" value="NZ_MASU01000020.1"/>
</dbReference>
<gene>
    <name evidence="1" type="ORF">BA062_34910</name>
</gene>
<dbReference type="Gene3D" id="3.40.109.10">
    <property type="entry name" value="NADH Oxidase"/>
    <property type="match status" value="1"/>
</dbReference>
<organism evidence="1 2">
    <name type="scientific">Prauserella flavalba</name>
    <dbReference type="NCBI Taxonomy" id="1477506"/>
    <lineage>
        <taxon>Bacteria</taxon>
        <taxon>Bacillati</taxon>
        <taxon>Actinomycetota</taxon>
        <taxon>Actinomycetes</taxon>
        <taxon>Pseudonocardiales</taxon>
        <taxon>Pseudonocardiaceae</taxon>
        <taxon>Prauserella</taxon>
    </lineage>
</organism>
<comment type="caution">
    <text evidence="1">The sequence shown here is derived from an EMBL/GenBank/DDBJ whole genome shotgun (WGS) entry which is preliminary data.</text>
</comment>
<dbReference type="EMBL" id="MASU01000020">
    <property type="protein sequence ID" value="PXY18521.1"/>
    <property type="molecule type" value="Genomic_DNA"/>
</dbReference>